<dbReference type="InterPro" id="IPR011009">
    <property type="entry name" value="Kinase-like_dom_sf"/>
</dbReference>
<feature type="domain" description="Aminoglycoside phosphotransferase" evidence="1">
    <location>
        <begin position="293"/>
        <end position="467"/>
    </location>
</feature>
<sequence length="495" mass="56979">MVVDSVPKHLDTLVRDRDGPYCTMTMSQASDTSPAPKRVESAHVIPPSILRDIETAEGGRLISVLEAFISTSHVHRLRTLLSDSVEDNAIFLQNIWLLSPSMHKAFRAGHIEVRKIDQSNSSDTEASQTEMYRVKGKYPERPRDLYFGNGLPFSRSQSEVFSISTTDPRDVPLPSDFLFDIHRRFSSALHLFSIEDKISHGWPKPTISILQNLFRFPISVFKRAFHSLWLWTPASVRLRCYRHLWTIGERLYGPEEVQWVQRVPFGLYIKETQAGTSWNESNAVNMIERYTSIPAPRSVDVVKGSSQGLSYLVMTRLQGESFRDSFHLMSYAERNQFIDDVGECVSQMREIPRTTSCLFSDTLGGPMYDHLIPNRTGGPFNNELELNAYMYSEVGGGQTLAEIYGGKEKIPSGHQSVFTHSDFHYSNLLVDWGRFCGIIDWECAGFKPEYWEFTHAGFGSWGRKYEMSLWRRIFGNQYDEILEMEEKRWRYNPIF</sequence>
<dbReference type="AlphaFoldDB" id="A0A8H2VPR3"/>
<reference evidence="2" key="1">
    <citation type="submission" date="2020-10" db="EMBL/GenBank/DDBJ databases">
        <authorList>
            <person name="Kusch S."/>
        </authorList>
    </citation>
    <scope>NUCLEOTIDE SEQUENCE</scope>
    <source>
        <strain evidence="2">SwB9</strain>
    </source>
</reference>
<evidence type="ECO:0000259" key="1">
    <source>
        <dbReference type="Pfam" id="PF01636"/>
    </source>
</evidence>
<comment type="caution">
    <text evidence="2">The sequence shown here is derived from an EMBL/GenBank/DDBJ whole genome shotgun (WGS) entry which is preliminary data.</text>
</comment>
<dbReference type="CDD" id="cd05120">
    <property type="entry name" value="APH_ChoK_like"/>
    <property type="match status" value="1"/>
</dbReference>
<evidence type="ECO:0000313" key="2">
    <source>
        <dbReference type="EMBL" id="CAD6442542.1"/>
    </source>
</evidence>
<protein>
    <submittedName>
        <fullName evidence="2">7d2453ca-1636-4f09-a44c-930f8bdddb60</fullName>
    </submittedName>
</protein>
<dbReference type="Pfam" id="PF01636">
    <property type="entry name" value="APH"/>
    <property type="match status" value="1"/>
</dbReference>
<dbReference type="PANTHER" id="PTHR21310:SF54">
    <property type="entry name" value="AMINOGLYCOSIDE PHOSPHOTRANSFERASE DOMAIN-CONTAINING PROTEIN"/>
    <property type="match status" value="1"/>
</dbReference>
<dbReference type="InterPro" id="IPR051678">
    <property type="entry name" value="AGP_Transferase"/>
</dbReference>
<dbReference type="Proteomes" id="UP000624404">
    <property type="component" value="Unassembled WGS sequence"/>
</dbReference>
<gene>
    <name evidence="2" type="ORF">SCLTRI_LOCUS2327</name>
</gene>
<dbReference type="Gene3D" id="3.90.1200.10">
    <property type="match status" value="1"/>
</dbReference>
<proteinExistence type="predicted"/>
<dbReference type="SUPFAM" id="SSF56112">
    <property type="entry name" value="Protein kinase-like (PK-like)"/>
    <property type="match status" value="1"/>
</dbReference>
<name>A0A8H2VPR3_9HELO</name>
<organism evidence="2 3">
    <name type="scientific">Sclerotinia trifoliorum</name>
    <dbReference type="NCBI Taxonomy" id="28548"/>
    <lineage>
        <taxon>Eukaryota</taxon>
        <taxon>Fungi</taxon>
        <taxon>Dikarya</taxon>
        <taxon>Ascomycota</taxon>
        <taxon>Pezizomycotina</taxon>
        <taxon>Leotiomycetes</taxon>
        <taxon>Helotiales</taxon>
        <taxon>Sclerotiniaceae</taxon>
        <taxon>Sclerotinia</taxon>
    </lineage>
</organism>
<accession>A0A8H2VPR3</accession>
<evidence type="ECO:0000313" key="3">
    <source>
        <dbReference type="Proteomes" id="UP000624404"/>
    </source>
</evidence>
<dbReference type="PANTHER" id="PTHR21310">
    <property type="entry name" value="AMINOGLYCOSIDE PHOSPHOTRANSFERASE-RELATED-RELATED"/>
    <property type="match status" value="1"/>
</dbReference>
<dbReference type="InterPro" id="IPR002575">
    <property type="entry name" value="Aminoglycoside_PTrfase"/>
</dbReference>
<keyword evidence="3" id="KW-1185">Reference proteome</keyword>
<dbReference type="EMBL" id="CAJHIA010000008">
    <property type="protein sequence ID" value="CAD6442542.1"/>
    <property type="molecule type" value="Genomic_DNA"/>
</dbReference>
<dbReference type="OrthoDB" id="2906425at2759"/>